<name>A0ABD3PE14_9STRA</name>
<dbReference type="Proteomes" id="UP001530400">
    <property type="component" value="Unassembled WGS sequence"/>
</dbReference>
<reference evidence="1 2" key="1">
    <citation type="submission" date="2024-10" db="EMBL/GenBank/DDBJ databases">
        <title>Updated reference genomes for cyclostephanoid diatoms.</title>
        <authorList>
            <person name="Roberts W.R."/>
            <person name="Alverson A.J."/>
        </authorList>
    </citation>
    <scope>NUCLEOTIDE SEQUENCE [LARGE SCALE GENOMIC DNA]</scope>
    <source>
        <strain evidence="1 2">AJA010-31</strain>
    </source>
</reference>
<accession>A0ABD3PE14</accession>
<sequence>MRRNVKCTFSSDAVGTHASSLSTLSLPSYYNLDNKLGSGLNEDALHGSAFAPAFDVHRCDVSECINTKSLLADILASISGNGALFTTDCIQILSSATLKEGEEIASTESVSLLEVAASKIEELSIWLISTLKRRKKMMNKHKLRKRRKKLRLKSKK</sequence>
<organism evidence="1 2">
    <name type="scientific">Cyclotella atomus</name>
    <dbReference type="NCBI Taxonomy" id="382360"/>
    <lineage>
        <taxon>Eukaryota</taxon>
        <taxon>Sar</taxon>
        <taxon>Stramenopiles</taxon>
        <taxon>Ochrophyta</taxon>
        <taxon>Bacillariophyta</taxon>
        <taxon>Coscinodiscophyceae</taxon>
        <taxon>Thalassiosirophycidae</taxon>
        <taxon>Stephanodiscales</taxon>
        <taxon>Stephanodiscaceae</taxon>
        <taxon>Cyclotella</taxon>
    </lineage>
</organism>
<protein>
    <recommendedName>
        <fullName evidence="3">Mitochondrial mRNA-processing protein COX24 C-terminal domain-containing protein</fullName>
    </recommendedName>
</protein>
<evidence type="ECO:0000313" key="1">
    <source>
        <dbReference type="EMBL" id="KAL3786320.1"/>
    </source>
</evidence>
<evidence type="ECO:0008006" key="3">
    <source>
        <dbReference type="Google" id="ProtNLM"/>
    </source>
</evidence>
<gene>
    <name evidence="1" type="ORF">ACHAWO_009664</name>
</gene>
<dbReference type="EMBL" id="JALLPJ020000655">
    <property type="protein sequence ID" value="KAL3786320.1"/>
    <property type="molecule type" value="Genomic_DNA"/>
</dbReference>
<dbReference type="AlphaFoldDB" id="A0ABD3PE14"/>
<evidence type="ECO:0000313" key="2">
    <source>
        <dbReference type="Proteomes" id="UP001530400"/>
    </source>
</evidence>
<keyword evidence="2" id="KW-1185">Reference proteome</keyword>
<proteinExistence type="predicted"/>
<comment type="caution">
    <text evidence="1">The sequence shown here is derived from an EMBL/GenBank/DDBJ whole genome shotgun (WGS) entry which is preliminary data.</text>
</comment>